<comment type="caution">
    <text evidence="6">The sequence shown here is derived from an EMBL/GenBank/DDBJ whole genome shotgun (WGS) entry which is preliminary data.</text>
</comment>
<feature type="domain" description="Cyclic nucleotide-binding" evidence="5">
    <location>
        <begin position="83"/>
        <end position="133"/>
    </location>
</feature>
<dbReference type="GO" id="GO:0004314">
    <property type="term" value="F:[acyl-carrier-protein] S-malonyltransferase activity"/>
    <property type="evidence" value="ECO:0007669"/>
    <property type="project" value="UniProtKB-EC"/>
</dbReference>
<evidence type="ECO:0000256" key="1">
    <source>
        <dbReference type="ARBA" id="ARBA00013258"/>
    </source>
</evidence>
<name>A0A5C5XV68_9BACT</name>
<sequence>MTTPLETLLPRSALAFRGYNTTNLGRTPELIERPAYREILTRRLDEVSHIASDELQRSVDLVDRVVCRRPTGFDDYADSVALIYAVELGHVDLLREVHGLDIGQAQMAYGYSLGEVVALAAAGATPQSEAIRAPLAMATDCAALAEDVTMGVVFSRKLAISEVEAHRLCADITSEGHGVIAVSAVLSPNTLIVLGQDNTLDRFRAEMKVLSPSRVYLRQNDSKWPPLHTPIVRQRCVPDRASVMIQTMRADASVARPPVFSLVTGRMTASEPSLHELLRAWIDHPQRLWDAVCVTLSSNVRGVIHIGPEPNLIPATFKRLSDNVTQQTSGTTVSGLSMRALKQLAGRPWLASIVPQRASLLRAAEVEHVILEDWLLENSPD</sequence>
<evidence type="ECO:0000256" key="4">
    <source>
        <dbReference type="ARBA" id="ARBA00048462"/>
    </source>
</evidence>
<dbReference type="InterPro" id="IPR000595">
    <property type="entry name" value="cNMP-bd_dom"/>
</dbReference>
<evidence type="ECO:0000256" key="3">
    <source>
        <dbReference type="ARBA" id="ARBA00023315"/>
    </source>
</evidence>
<reference evidence="6 7" key="1">
    <citation type="submission" date="2019-02" db="EMBL/GenBank/DDBJ databases">
        <title>Deep-cultivation of Planctomycetes and their phenomic and genomic characterization uncovers novel biology.</title>
        <authorList>
            <person name="Wiegand S."/>
            <person name="Jogler M."/>
            <person name="Boedeker C."/>
            <person name="Pinto D."/>
            <person name="Vollmers J."/>
            <person name="Rivas-Marin E."/>
            <person name="Kohn T."/>
            <person name="Peeters S.H."/>
            <person name="Heuer A."/>
            <person name="Rast P."/>
            <person name="Oberbeckmann S."/>
            <person name="Bunk B."/>
            <person name="Jeske O."/>
            <person name="Meyerdierks A."/>
            <person name="Storesund J.E."/>
            <person name="Kallscheuer N."/>
            <person name="Luecker S."/>
            <person name="Lage O.M."/>
            <person name="Pohl T."/>
            <person name="Merkel B.J."/>
            <person name="Hornburger P."/>
            <person name="Mueller R.-W."/>
            <person name="Bruemmer F."/>
            <person name="Labrenz M."/>
            <person name="Spormann A.M."/>
            <person name="Op Den Camp H."/>
            <person name="Overmann J."/>
            <person name="Amann R."/>
            <person name="Jetten M.S.M."/>
            <person name="Mascher T."/>
            <person name="Medema M.H."/>
            <person name="Devos D.P."/>
            <person name="Kaster A.-K."/>
            <person name="Ovreas L."/>
            <person name="Rohde M."/>
            <person name="Galperin M.Y."/>
            <person name="Jogler C."/>
        </authorList>
    </citation>
    <scope>NUCLEOTIDE SEQUENCE [LARGE SCALE GENOMIC DNA]</scope>
    <source>
        <strain evidence="6 7">Pla123a</strain>
    </source>
</reference>
<dbReference type="SUPFAM" id="SSF52151">
    <property type="entry name" value="FabD/lysophospholipase-like"/>
    <property type="match status" value="1"/>
</dbReference>
<keyword evidence="7" id="KW-1185">Reference proteome</keyword>
<dbReference type="InterPro" id="IPR016035">
    <property type="entry name" value="Acyl_Trfase/lysoPLipase"/>
</dbReference>
<dbReference type="PANTHER" id="PTHR42681">
    <property type="entry name" value="MALONYL-COA-ACYL CARRIER PROTEIN TRANSACYLASE, MITOCHONDRIAL"/>
    <property type="match status" value="1"/>
</dbReference>
<evidence type="ECO:0000313" key="6">
    <source>
        <dbReference type="EMBL" id="TWT66293.1"/>
    </source>
</evidence>
<dbReference type="GO" id="GO:0006633">
    <property type="term" value="P:fatty acid biosynthetic process"/>
    <property type="evidence" value="ECO:0007669"/>
    <property type="project" value="TreeGrafter"/>
</dbReference>
<evidence type="ECO:0000256" key="2">
    <source>
        <dbReference type="ARBA" id="ARBA00022679"/>
    </source>
</evidence>
<dbReference type="InterPro" id="IPR001227">
    <property type="entry name" value="Ac_transferase_dom_sf"/>
</dbReference>
<dbReference type="InterPro" id="IPR050858">
    <property type="entry name" value="Mal-CoA-ACP_Trans/PKS_FabD"/>
</dbReference>
<dbReference type="Gene3D" id="3.40.366.10">
    <property type="entry name" value="Malonyl-Coenzyme A Acyl Carrier Protein, domain 2"/>
    <property type="match status" value="1"/>
</dbReference>
<dbReference type="RefSeq" id="WP_146591501.1">
    <property type="nucleotide sequence ID" value="NZ_SJPO01000016.1"/>
</dbReference>
<comment type="catalytic activity">
    <reaction evidence="4">
        <text>holo-[ACP] + malonyl-CoA = malonyl-[ACP] + CoA</text>
        <dbReference type="Rhea" id="RHEA:41792"/>
        <dbReference type="Rhea" id="RHEA-COMP:9623"/>
        <dbReference type="Rhea" id="RHEA-COMP:9685"/>
        <dbReference type="ChEBI" id="CHEBI:57287"/>
        <dbReference type="ChEBI" id="CHEBI:57384"/>
        <dbReference type="ChEBI" id="CHEBI:64479"/>
        <dbReference type="ChEBI" id="CHEBI:78449"/>
        <dbReference type="EC" id="2.3.1.39"/>
    </reaction>
</comment>
<dbReference type="PROSITE" id="PS50042">
    <property type="entry name" value="CNMP_BINDING_3"/>
    <property type="match status" value="1"/>
</dbReference>
<keyword evidence="2" id="KW-0808">Transferase</keyword>
<dbReference type="Gene3D" id="3.30.70.250">
    <property type="entry name" value="Malonyl-CoA ACP transacylase, ACP-binding"/>
    <property type="match status" value="1"/>
</dbReference>
<evidence type="ECO:0000259" key="5">
    <source>
        <dbReference type="PROSITE" id="PS50042"/>
    </source>
</evidence>
<organism evidence="6 7">
    <name type="scientific">Posidoniimonas polymericola</name>
    <dbReference type="NCBI Taxonomy" id="2528002"/>
    <lineage>
        <taxon>Bacteria</taxon>
        <taxon>Pseudomonadati</taxon>
        <taxon>Planctomycetota</taxon>
        <taxon>Planctomycetia</taxon>
        <taxon>Pirellulales</taxon>
        <taxon>Lacipirellulaceae</taxon>
        <taxon>Posidoniimonas</taxon>
    </lineage>
</organism>
<evidence type="ECO:0000313" key="7">
    <source>
        <dbReference type="Proteomes" id="UP000318478"/>
    </source>
</evidence>
<keyword evidence="3" id="KW-0012">Acyltransferase</keyword>
<dbReference type="Proteomes" id="UP000318478">
    <property type="component" value="Unassembled WGS sequence"/>
</dbReference>
<gene>
    <name evidence="6" type="ORF">Pla123a_46870</name>
</gene>
<dbReference type="OrthoDB" id="241980at2"/>
<proteinExistence type="predicted"/>
<dbReference type="EC" id="2.3.1.39" evidence="1"/>
<protein>
    <recommendedName>
        <fullName evidence="1">[acyl-carrier-protein] S-malonyltransferase</fullName>
        <ecNumber evidence="1">2.3.1.39</ecNumber>
    </recommendedName>
</protein>
<dbReference type="EMBL" id="SJPO01000016">
    <property type="protein sequence ID" value="TWT66293.1"/>
    <property type="molecule type" value="Genomic_DNA"/>
</dbReference>
<dbReference type="PANTHER" id="PTHR42681:SF1">
    <property type="entry name" value="MALONYL-COA-ACYL CARRIER PROTEIN TRANSACYLASE, MITOCHONDRIAL"/>
    <property type="match status" value="1"/>
</dbReference>
<accession>A0A5C5XV68</accession>
<dbReference type="AlphaFoldDB" id="A0A5C5XV68"/>